<gene>
    <name evidence="3" type="ORF">OTU49_005389</name>
</gene>
<dbReference type="EMBL" id="JARKIK010000047">
    <property type="protein sequence ID" value="KAK8735436.1"/>
    <property type="molecule type" value="Genomic_DNA"/>
</dbReference>
<accession>A0AAW0X6T2</accession>
<organism evidence="3 4">
    <name type="scientific">Cherax quadricarinatus</name>
    <name type="common">Australian red claw crayfish</name>
    <dbReference type="NCBI Taxonomy" id="27406"/>
    <lineage>
        <taxon>Eukaryota</taxon>
        <taxon>Metazoa</taxon>
        <taxon>Ecdysozoa</taxon>
        <taxon>Arthropoda</taxon>
        <taxon>Crustacea</taxon>
        <taxon>Multicrustacea</taxon>
        <taxon>Malacostraca</taxon>
        <taxon>Eumalacostraca</taxon>
        <taxon>Eucarida</taxon>
        <taxon>Decapoda</taxon>
        <taxon>Pleocyemata</taxon>
        <taxon>Astacidea</taxon>
        <taxon>Parastacoidea</taxon>
        <taxon>Parastacidae</taxon>
        <taxon>Cherax</taxon>
    </lineage>
</organism>
<dbReference type="AlphaFoldDB" id="A0AAW0X6T2"/>
<sequence length="126" mass="14357">MLTIDVDEIIVGYPSLFELMWDLQGMAENNAGVSRKPHLHRDTLLAASAIYQEMYGKNEGIPATFQIIYMIGWKPDPKQKVHQAERGSGQISLKDLDKLDEMVRKAGMEGRIKFMKDEMEDLGKDK</sequence>
<reference evidence="3 4" key="1">
    <citation type="journal article" date="2024" name="BMC Genomics">
        <title>Genome assembly of redclaw crayfish (Cherax quadricarinatus) provides insights into its immune adaptation and hypoxia tolerance.</title>
        <authorList>
            <person name="Liu Z."/>
            <person name="Zheng J."/>
            <person name="Li H."/>
            <person name="Fang K."/>
            <person name="Wang S."/>
            <person name="He J."/>
            <person name="Zhou D."/>
            <person name="Weng S."/>
            <person name="Chi M."/>
            <person name="Gu Z."/>
            <person name="He J."/>
            <person name="Li F."/>
            <person name="Wang M."/>
        </authorList>
    </citation>
    <scope>NUCLEOTIDE SEQUENCE [LARGE SCALE GENOMIC DNA]</scope>
    <source>
        <strain evidence="3">ZL_2023a</strain>
    </source>
</reference>
<dbReference type="InterPro" id="IPR050602">
    <property type="entry name" value="Malonyl-ACP_OMT"/>
</dbReference>
<comment type="caution">
    <text evidence="3">The sequence shown here is derived from an EMBL/GenBank/DDBJ whole genome shotgun (WGS) entry which is preliminary data.</text>
</comment>
<dbReference type="Proteomes" id="UP001445076">
    <property type="component" value="Unassembled WGS sequence"/>
</dbReference>
<keyword evidence="4" id="KW-1185">Reference proteome</keyword>
<dbReference type="GO" id="GO:0032259">
    <property type="term" value="P:methylation"/>
    <property type="evidence" value="ECO:0007669"/>
    <property type="project" value="UniProtKB-KW"/>
</dbReference>
<dbReference type="GO" id="GO:0008168">
    <property type="term" value="F:methyltransferase activity"/>
    <property type="evidence" value="ECO:0007669"/>
    <property type="project" value="UniProtKB-KW"/>
</dbReference>
<evidence type="ECO:0000256" key="1">
    <source>
        <dbReference type="ARBA" id="ARBA00022603"/>
    </source>
</evidence>
<keyword evidence="2" id="KW-0808">Transferase</keyword>
<evidence type="ECO:0000313" key="3">
    <source>
        <dbReference type="EMBL" id="KAK8735436.1"/>
    </source>
</evidence>
<dbReference type="GO" id="GO:0005739">
    <property type="term" value="C:mitochondrion"/>
    <property type="evidence" value="ECO:0007669"/>
    <property type="project" value="TreeGrafter"/>
</dbReference>
<dbReference type="PANTHER" id="PTHR13090">
    <property type="entry name" value="ARGININE-HYDROXYLASE NDUFAF5, MITOCHONDRIAL"/>
    <property type="match status" value="1"/>
</dbReference>
<evidence type="ECO:0000256" key="2">
    <source>
        <dbReference type="ARBA" id="ARBA00022679"/>
    </source>
</evidence>
<dbReference type="PANTHER" id="PTHR13090:SF1">
    <property type="entry name" value="ARGININE-HYDROXYLASE NDUFAF5, MITOCHONDRIAL"/>
    <property type="match status" value="1"/>
</dbReference>
<proteinExistence type="predicted"/>
<name>A0AAW0X6T2_CHEQU</name>
<keyword evidence="1" id="KW-0489">Methyltransferase</keyword>
<protein>
    <submittedName>
        <fullName evidence="3">Uncharacterized protein</fullName>
    </submittedName>
</protein>
<evidence type="ECO:0000313" key="4">
    <source>
        <dbReference type="Proteomes" id="UP001445076"/>
    </source>
</evidence>
<dbReference type="GO" id="GO:0032981">
    <property type="term" value="P:mitochondrial respiratory chain complex I assembly"/>
    <property type="evidence" value="ECO:0007669"/>
    <property type="project" value="TreeGrafter"/>
</dbReference>